<sequence length="85" mass="9406">MAGQPVGTLADAEKLIAEFFCRDQSIEFRDDAGELVGTFTPKPPVLPPPDPLVPWDPSITRKELDRRASEPGFSIEEARERLGRA</sequence>
<keyword evidence="3" id="KW-1185">Reference proteome</keyword>
<dbReference type="Proteomes" id="UP000503447">
    <property type="component" value="Chromosome"/>
</dbReference>
<dbReference type="KEGG" id="ftj:FTUN_3205"/>
<feature type="region of interest" description="Disordered" evidence="1">
    <location>
        <begin position="39"/>
        <end position="85"/>
    </location>
</feature>
<gene>
    <name evidence="2" type="ORF">FTUN_3205</name>
</gene>
<evidence type="ECO:0000313" key="3">
    <source>
        <dbReference type="Proteomes" id="UP000503447"/>
    </source>
</evidence>
<reference evidence="3" key="1">
    <citation type="submission" date="2020-05" db="EMBL/GenBank/DDBJ databases">
        <title>Frigoriglobus tundricola gen. nov., sp. nov., a psychrotolerant cellulolytic planctomycete of the family Gemmataceae with two divergent copies of 16S rRNA gene.</title>
        <authorList>
            <person name="Kulichevskaya I.S."/>
            <person name="Ivanova A.A."/>
            <person name="Naumoff D.G."/>
            <person name="Beletsky A.V."/>
            <person name="Rijpstra W.I.C."/>
            <person name="Sinninghe Damste J.S."/>
            <person name="Mardanov A.V."/>
            <person name="Ravin N.V."/>
            <person name="Dedysh S.N."/>
        </authorList>
    </citation>
    <scope>NUCLEOTIDE SEQUENCE [LARGE SCALE GENOMIC DNA]</scope>
    <source>
        <strain evidence="3">PL17</strain>
    </source>
</reference>
<evidence type="ECO:0000256" key="1">
    <source>
        <dbReference type="SAM" id="MobiDB-lite"/>
    </source>
</evidence>
<dbReference type="EMBL" id="CP053452">
    <property type="protein sequence ID" value="QJW95651.1"/>
    <property type="molecule type" value="Genomic_DNA"/>
</dbReference>
<protein>
    <submittedName>
        <fullName evidence="2">Uncharacterized protein</fullName>
    </submittedName>
</protein>
<accession>A0A6M5YQX6</accession>
<dbReference type="AlphaFoldDB" id="A0A6M5YQX6"/>
<feature type="compositionally biased region" description="Pro residues" evidence="1">
    <location>
        <begin position="41"/>
        <end position="54"/>
    </location>
</feature>
<organism evidence="2 3">
    <name type="scientific">Frigoriglobus tundricola</name>
    <dbReference type="NCBI Taxonomy" id="2774151"/>
    <lineage>
        <taxon>Bacteria</taxon>
        <taxon>Pseudomonadati</taxon>
        <taxon>Planctomycetota</taxon>
        <taxon>Planctomycetia</taxon>
        <taxon>Gemmatales</taxon>
        <taxon>Gemmataceae</taxon>
        <taxon>Frigoriglobus</taxon>
    </lineage>
</organism>
<name>A0A6M5YQX6_9BACT</name>
<feature type="compositionally biased region" description="Basic and acidic residues" evidence="1">
    <location>
        <begin position="59"/>
        <end position="69"/>
    </location>
</feature>
<feature type="compositionally biased region" description="Basic and acidic residues" evidence="1">
    <location>
        <begin position="76"/>
        <end position="85"/>
    </location>
</feature>
<evidence type="ECO:0000313" key="2">
    <source>
        <dbReference type="EMBL" id="QJW95651.1"/>
    </source>
</evidence>
<proteinExistence type="predicted"/>